<dbReference type="InterPro" id="IPR012674">
    <property type="entry name" value="Calycin"/>
</dbReference>
<evidence type="ECO:0000256" key="1">
    <source>
        <dbReference type="SAM" id="SignalP"/>
    </source>
</evidence>
<evidence type="ECO:0000313" key="3">
    <source>
        <dbReference type="Proteomes" id="UP001233999"/>
    </source>
</evidence>
<sequence length="172" mass="19746">NMKAVFILLPWFAVVISQIKSEDCHPPDPVTVPKDQLIDIKWYIRASKPNIFNTYKGFIEIVSETQPGDRYTSITMYNGFTGSSGFWKFPNNAIKTTYDKKELSDLSGKFKILAFDEDLFISQRAPKDDKEGLTLVRIKKKCLDQETRTKVEEALKKICLDPTDFSFDNSCK</sequence>
<comment type="caution">
    <text evidence="2">The sequence shown here is derived from an EMBL/GenBank/DDBJ whole genome shotgun (WGS) entry which is preliminary data.</text>
</comment>
<dbReference type="SUPFAM" id="SSF50814">
    <property type="entry name" value="Lipocalins"/>
    <property type="match status" value="1"/>
</dbReference>
<organism evidence="2 3">
    <name type="scientific">Diploptera punctata</name>
    <name type="common">Pacific beetle cockroach</name>
    <dbReference type="NCBI Taxonomy" id="6984"/>
    <lineage>
        <taxon>Eukaryota</taxon>
        <taxon>Metazoa</taxon>
        <taxon>Ecdysozoa</taxon>
        <taxon>Arthropoda</taxon>
        <taxon>Hexapoda</taxon>
        <taxon>Insecta</taxon>
        <taxon>Pterygota</taxon>
        <taxon>Neoptera</taxon>
        <taxon>Polyneoptera</taxon>
        <taxon>Dictyoptera</taxon>
        <taxon>Blattodea</taxon>
        <taxon>Blaberoidea</taxon>
        <taxon>Blaberidae</taxon>
        <taxon>Diplopterinae</taxon>
        <taxon>Diploptera</taxon>
    </lineage>
</organism>
<name>A0AAD7ZQY1_DIPPU</name>
<evidence type="ECO:0000313" key="2">
    <source>
        <dbReference type="EMBL" id="KAJ9584507.1"/>
    </source>
</evidence>
<feature type="non-terminal residue" evidence="2">
    <location>
        <position position="172"/>
    </location>
</feature>
<dbReference type="Gene3D" id="2.40.128.20">
    <property type="match status" value="1"/>
</dbReference>
<reference evidence="2" key="1">
    <citation type="journal article" date="2023" name="IScience">
        <title>Live-bearing cockroach genome reveals convergent evolutionary mechanisms linked to viviparity in insects and beyond.</title>
        <authorList>
            <person name="Fouks B."/>
            <person name="Harrison M.C."/>
            <person name="Mikhailova A.A."/>
            <person name="Marchal E."/>
            <person name="English S."/>
            <person name="Carruthers M."/>
            <person name="Jennings E.C."/>
            <person name="Chiamaka E.L."/>
            <person name="Frigard R.A."/>
            <person name="Pippel M."/>
            <person name="Attardo G.M."/>
            <person name="Benoit J.B."/>
            <person name="Bornberg-Bauer E."/>
            <person name="Tobe S.S."/>
        </authorList>
    </citation>
    <scope>NUCLEOTIDE SEQUENCE</scope>
    <source>
        <strain evidence="2">Stay&amp;Tobe</strain>
    </source>
</reference>
<dbReference type="Proteomes" id="UP001233999">
    <property type="component" value="Unassembled WGS sequence"/>
</dbReference>
<protein>
    <submittedName>
        <fullName evidence="2">Uncharacterized protein</fullName>
    </submittedName>
</protein>
<dbReference type="EMBL" id="JASPKZ010007399">
    <property type="protein sequence ID" value="KAJ9584507.1"/>
    <property type="molecule type" value="Genomic_DNA"/>
</dbReference>
<dbReference type="AlphaFoldDB" id="A0AAD7ZQY1"/>
<reference evidence="2" key="2">
    <citation type="submission" date="2023-05" db="EMBL/GenBank/DDBJ databases">
        <authorList>
            <person name="Fouks B."/>
        </authorList>
    </citation>
    <scope>NUCLEOTIDE SEQUENCE</scope>
    <source>
        <strain evidence="2">Stay&amp;Tobe</strain>
        <tissue evidence="2">Testes</tissue>
    </source>
</reference>
<feature type="signal peptide" evidence="1">
    <location>
        <begin position="1"/>
        <end position="21"/>
    </location>
</feature>
<proteinExistence type="predicted"/>
<gene>
    <name evidence="2" type="ORF">L9F63_021117</name>
</gene>
<feature type="chain" id="PRO_5041963469" evidence="1">
    <location>
        <begin position="22"/>
        <end position="172"/>
    </location>
</feature>
<accession>A0AAD7ZQY1</accession>
<keyword evidence="1" id="KW-0732">Signal</keyword>
<keyword evidence="3" id="KW-1185">Reference proteome</keyword>